<protein>
    <submittedName>
        <fullName evidence="9">Na/Pi cotransporter</fullName>
    </submittedName>
</protein>
<keyword evidence="10" id="KW-1185">Reference proteome</keyword>
<dbReference type="NCBIfam" id="NF037997">
    <property type="entry name" value="Na_Pi_symport"/>
    <property type="match status" value="1"/>
</dbReference>
<dbReference type="SUPFAM" id="SSF109755">
    <property type="entry name" value="PhoU-like"/>
    <property type="match status" value="1"/>
</dbReference>
<dbReference type="InterPro" id="IPR026022">
    <property type="entry name" value="PhoU_dom"/>
</dbReference>
<sequence length="526" mass="58273">MKMMGEGLTKTAGKKLKNLLEVLTTNRLAGVLVGTGVTAIIQSSSATTVMVVGFVNAGLMNLKQAIGVIMGANIGTTITAQLIAFKIDKYSLSIIAIGAALYLFGKSKRMKYIGQIFLGFGFLFLGMNIMKDIMKPLRGSQYFRDMMMEFSHNPILGVLMGTFMTILIQSSSASIGILLSLTSVGAIPYSAAVPILLGDNIGTTITAILSSIGTNRTAKRAAWAHAMFNILGATTFLIFMYTIPNLTDYITLFFKNYFGTTDINRLVANTHTGFNVLNTIIWLPFAGVLAKIVTWLIPGEEKVVTKGPIYLDERFLDTPALALGQAGKELERMAQQAILNVETAQRLFMENNLGLFREVEEREENIDQLEEAMILFMSKLSQRSLTEDQAREVNNFFHIINDVERIGDHAENIAELGQIKVEEKMPFSEKAIEDLNYMFARVIETARLAIKAFSDNDLELAKKVLKFEDEVDELETTYRKNHIQRLNEGLCFPGSGVVYLDILSNLERIGDHSANIAKIIIEGIKK</sequence>
<evidence type="ECO:0000313" key="9">
    <source>
        <dbReference type="EMBL" id="AZR74802.1"/>
    </source>
</evidence>
<dbReference type="AlphaFoldDB" id="A0A3Q9HSJ2"/>
<keyword evidence="6" id="KW-0175">Coiled coil</keyword>
<name>A0A3Q9HSJ2_9FIRM</name>
<dbReference type="Pfam" id="PF02690">
    <property type="entry name" value="Na_Pi_cotrans"/>
    <property type="match status" value="2"/>
</dbReference>
<reference evidence="9 10" key="1">
    <citation type="submission" date="2016-07" db="EMBL/GenBank/DDBJ databases">
        <title>Genome and transcriptome analysis of iron-reducing fermentative bacteria Anoxybacter fermentans.</title>
        <authorList>
            <person name="Zeng X."/>
            <person name="Shao Z."/>
        </authorList>
    </citation>
    <scope>NUCLEOTIDE SEQUENCE [LARGE SCALE GENOMIC DNA]</scope>
    <source>
        <strain evidence="9 10">DY22613</strain>
    </source>
</reference>
<feature type="transmembrane region" description="Helical" evidence="7">
    <location>
        <begin position="112"/>
        <end position="134"/>
    </location>
</feature>
<keyword evidence="2" id="KW-1003">Cell membrane</keyword>
<feature type="transmembrane region" description="Helical" evidence="7">
    <location>
        <begin position="221"/>
        <end position="243"/>
    </location>
</feature>
<accession>A0A3Q9HSJ2</accession>
<evidence type="ECO:0000256" key="3">
    <source>
        <dbReference type="ARBA" id="ARBA00022692"/>
    </source>
</evidence>
<evidence type="ECO:0000256" key="7">
    <source>
        <dbReference type="SAM" id="Phobius"/>
    </source>
</evidence>
<evidence type="ECO:0000256" key="5">
    <source>
        <dbReference type="ARBA" id="ARBA00023136"/>
    </source>
</evidence>
<dbReference type="KEGG" id="aft:BBF96_02890"/>
<evidence type="ECO:0000256" key="1">
    <source>
        <dbReference type="ARBA" id="ARBA00004651"/>
    </source>
</evidence>
<feature type="transmembrane region" description="Helical" evidence="7">
    <location>
        <begin position="187"/>
        <end position="209"/>
    </location>
</feature>
<keyword evidence="4 7" id="KW-1133">Transmembrane helix</keyword>
<dbReference type="InterPro" id="IPR038078">
    <property type="entry name" value="PhoU-like_sf"/>
</dbReference>
<evidence type="ECO:0000259" key="8">
    <source>
        <dbReference type="Pfam" id="PF01895"/>
    </source>
</evidence>
<evidence type="ECO:0000256" key="4">
    <source>
        <dbReference type="ARBA" id="ARBA00022989"/>
    </source>
</evidence>
<organism evidence="9 10">
    <name type="scientific">Anoxybacter fermentans</name>
    <dbReference type="NCBI Taxonomy" id="1323375"/>
    <lineage>
        <taxon>Bacteria</taxon>
        <taxon>Bacillati</taxon>
        <taxon>Bacillota</taxon>
        <taxon>Clostridia</taxon>
        <taxon>Halanaerobiales</taxon>
        <taxon>Anoxybacter</taxon>
    </lineage>
</organism>
<feature type="domain" description="PhoU" evidence="8">
    <location>
        <begin position="438"/>
        <end position="520"/>
    </location>
</feature>
<evidence type="ECO:0000256" key="2">
    <source>
        <dbReference type="ARBA" id="ARBA00022475"/>
    </source>
</evidence>
<dbReference type="Gene3D" id="1.20.58.220">
    <property type="entry name" value="Phosphate transport system protein phou homolog 2, domain 2"/>
    <property type="match status" value="1"/>
</dbReference>
<evidence type="ECO:0000256" key="6">
    <source>
        <dbReference type="SAM" id="Coils"/>
    </source>
</evidence>
<dbReference type="Pfam" id="PF01895">
    <property type="entry name" value="PhoU"/>
    <property type="match status" value="2"/>
</dbReference>
<dbReference type="PANTHER" id="PTHR10010">
    <property type="entry name" value="SOLUTE CARRIER FAMILY 34 SODIUM PHOSPHATE , MEMBER 2-RELATED"/>
    <property type="match status" value="1"/>
</dbReference>
<dbReference type="NCBIfam" id="TIGR00704">
    <property type="entry name" value="NaPi_cotrn_rel"/>
    <property type="match status" value="1"/>
</dbReference>
<keyword evidence="3 7" id="KW-0812">Transmembrane</keyword>
<comment type="subcellular location">
    <subcellularLocation>
        <location evidence="1">Cell membrane</location>
        <topology evidence="1">Multi-pass membrane protein</topology>
    </subcellularLocation>
</comment>
<feature type="transmembrane region" description="Helical" evidence="7">
    <location>
        <begin position="62"/>
        <end position="83"/>
    </location>
</feature>
<dbReference type="Proteomes" id="UP000267250">
    <property type="component" value="Chromosome"/>
</dbReference>
<dbReference type="GO" id="GO:0044341">
    <property type="term" value="P:sodium-dependent phosphate transport"/>
    <property type="evidence" value="ECO:0007669"/>
    <property type="project" value="InterPro"/>
</dbReference>
<dbReference type="PANTHER" id="PTHR10010:SF46">
    <property type="entry name" value="SODIUM-DEPENDENT PHOSPHATE TRANSPORT PROTEIN 2B"/>
    <property type="match status" value="1"/>
</dbReference>
<feature type="transmembrane region" description="Helical" evidence="7">
    <location>
        <begin position="155"/>
        <end position="181"/>
    </location>
</feature>
<dbReference type="GO" id="GO:0005886">
    <property type="term" value="C:plasma membrane"/>
    <property type="evidence" value="ECO:0007669"/>
    <property type="project" value="UniProtKB-SubCell"/>
</dbReference>
<dbReference type="GO" id="GO:0005436">
    <property type="term" value="F:sodium:phosphate symporter activity"/>
    <property type="evidence" value="ECO:0007669"/>
    <property type="project" value="InterPro"/>
</dbReference>
<gene>
    <name evidence="9" type="ORF">BBF96_02890</name>
</gene>
<dbReference type="InterPro" id="IPR004633">
    <property type="entry name" value="NaPi_cotrn-rel/YqeW-like"/>
</dbReference>
<keyword evidence="5 7" id="KW-0472">Membrane</keyword>
<dbReference type="OrthoDB" id="9763003at2"/>
<dbReference type="InterPro" id="IPR003841">
    <property type="entry name" value="Na/Pi_transpt"/>
</dbReference>
<feature type="domain" description="PhoU" evidence="8">
    <location>
        <begin position="330"/>
        <end position="416"/>
    </location>
</feature>
<dbReference type="EMBL" id="CP016379">
    <property type="protein sequence ID" value="AZR74802.1"/>
    <property type="molecule type" value="Genomic_DNA"/>
</dbReference>
<evidence type="ECO:0000313" key="10">
    <source>
        <dbReference type="Proteomes" id="UP000267250"/>
    </source>
</evidence>
<feature type="coiled-coil region" evidence="6">
    <location>
        <begin position="352"/>
        <end position="379"/>
    </location>
</feature>
<proteinExistence type="predicted"/>